<accession>A0ABP0KK89</accession>
<dbReference type="CDD" id="cd02859">
    <property type="entry name" value="E_set_AMPKbeta_like_N"/>
    <property type="match status" value="1"/>
</dbReference>
<comment type="caution">
    <text evidence="2">The sequence shown here is derived from an EMBL/GenBank/DDBJ whole genome shotgun (WGS) entry which is preliminary data.</text>
</comment>
<dbReference type="Pfam" id="PF15711">
    <property type="entry name" value="ILEI"/>
    <property type="match status" value="1"/>
</dbReference>
<dbReference type="InterPro" id="IPR032640">
    <property type="entry name" value="AMPK1_CBM"/>
</dbReference>
<dbReference type="InterPro" id="IPR039477">
    <property type="entry name" value="ILEI/PANDER_dom"/>
</dbReference>
<dbReference type="PANTHER" id="PTHR46396:SF2">
    <property type="entry name" value="ILEI_PANDER DOMAIN-CONTAINING PROTEIN"/>
    <property type="match status" value="1"/>
</dbReference>
<dbReference type="InterPro" id="IPR052463">
    <property type="entry name" value="O-linked_mannose_GnT"/>
</dbReference>
<evidence type="ECO:0000313" key="3">
    <source>
        <dbReference type="Proteomes" id="UP001642484"/>
    </source>
</evidence>
<name>A0ABP0KK89_9DINO</name>
<dbReference type="Proteomes" id="UP001642484">
    <property type="component" value="Unassembled WGS sequence"/>
</dbReference>
<dbReference type="EMBL" id="CAXAMN010008890">
    <property type="protein sequence ID" value="CAK9027032.1"/>
    <property type="molecule type" value="Genomic_DNA"/>
</dbReference>
<dbReference type="PANTHER" id="PTHR46396">
    <property type="entry name" value="PROTEIN O-LINKED-MANNOSE BETA-1,2-N-ACETYLGLUCOSAMINYLTRANSFERASE 1"/>
    <property type="match status" value="1"/>
</dbReference>
<dbReference type="InterPro" id="IPR003609">
    <property type="entry name" value="Pan_app"/>
</dbReference>
<dbReference type="PROSITE" id="PS50948">
    <property type="entry name" value="PAN"/>
    <property type="match status" value="1"/>
</dbReference>
<evidence type="ECO:0000313" key="2">
    <source>
        <dbReference type="EMBL" id="CAK9027032.1"/>
    </source>
</evidence>
<gene>
    <name evidence="2" type="ORF">CCMP2556_LOCUS16600</name>
</gene>
<dbReference type="InterPro" id="IPR014756">
    <property type="entry name" value="Ig_E-set"/>
</dbReference>
<feature type="domain" description="Apple" evidence="1">
    <location>
        <begin position="956"/>
        <end position="1022"/>
    </location>
</feature>
<dbReference type="Pfam" id="PF16561">
    <property type="entry name" value="AMPK1_CBM"/>
    <property type="match status" value="1"/>
</dbReference>
<dbReference type="Gene3D" id="2.60.40.10">
    <property type="entry name" value="Immunoglobulins"/>
    <property type="match status" value="2"/>
</dbReference>
<reference evidence="2 3" key="1">
    <citation type="submission" date="2024-02" db="EMBL/GenBank/DDBJ databases">
        <authorList>
            <person name="Chen Y."/>
            <person name="Shah S."/>
            <person name="Dougan E. K."/>
            <person name="Thang M."/>
            <person name="Chan C."/>
        </authorList>
    </citation>
    <scope>NUCLEOTIDE SEQUENCE [LARGE SCALE GENOMIC DNA]</scope>
</reference>
<dbReference type="PROSITE" id="PS52031">
    <property type="entry name" value="GG_LECTIN"/>
    <property type="match status" value="1"/>
</dbReference>
<dbReference type="SUPFAM" id="SSF81296">
    <property type="entry name" value="E set domains"/>
    <property type="match status" value="2"/>
</dbReference>
<keyword evidence="3" id="KW-1185">Reference proteome</keyword>
<organism evidence="2 3">
    <name type="scientific">Durusdinium trenchii</name>
    <dbReference type="NCBI Taxonomy" id="1381693"/>
    <lineage>
        <taxon>Eukaryota</taxon>
        <taxon>Sar</taxon>
        <taxon>Alveolata</taxon>
        <taxon>Dinophyceae</taxon>
        <taxon>Suessiales</taxon>
        <taxon>Symbiodiniaceae</taxon>
        <taxon>Durusdinium</taxon>
    </lineage>
</organism>
<dbReference type="InterPro" id="IPR013783">
    <property type="entry name" value="Ig-like_fold"/>
</dbReference>
<proteinExistence type="predicted"/>
<evidence type="ECO:0000259" key="1">
    <source>
        <dbReference type="PROSITE" id="PS50948"/>
    </source>
</evidence>
<sequence>MQAYSWLKDPNHKRLKDMRLFVILLCGAFSVRRAELVRFRLGMKLQNATSSVHIAGSFNNWDPTVTKLSDIDGDGSKFEVVLSLDPGTYEFKFINGNSWTDAEEVPWACSEQKSGHFNRFLSVKSNESADVDVCFSACVPCEVLPPCKLFTCPPSMVHRQSELDTIATLSGECCEYSSPFNKDVVVRSAGWSDGNNVSFWLNGKVIFATSRRGLTVIRLSIEGEPQEPQTFDTNMNSVELEAFLESVPSNTTILLGASDEASQGLSPRAQDLIESFGGRRISHLTWRGSYALIGVKNGSAFAEAITESGEGMAVAVGIVPWIELPPTEGLEWCDARAAIPATKGKLHSSGNLEIHATDGNCRYPVFEADSVKTCLRGPSGGPGGAWVVVLGTSNAQLLANTLLFMLADEAALSHIHFGEYNFHDFVIENGTISYHNMIRIDDIPPCKQNTTGPTTQEQECQEIFAGELSKAPAPSSERIRVTMTISFFWERVRSMMDIVEADEAWKDVKVGYVTQVVAWYLVCQNIKSYLCPRTELKSETEDEVFAKFADEMDMALNHMERSCSTGRAAQGFGCVVGTNSYTEAQGSLIEAFRGGRSKPHRLGRFNAEVMRSMTSRATPMFRALDFFQLGEAMPRETIAGHGSQTLHLWLWMLIFGGWCHEDLASRNWHVEFHGQLCSAEHVDPIYCPRITYGVEWHCMNSIPCMIKASPELTTSTTLPAVVPVTFKLDMSNEVVSAMGVHVAGSFQLWDPAATPLGLNQDLIYEATVYLSPGSYEYKFVNGDSWGGEEQIPTTCGLGEFSNRIFSVKDTPVVLEACFGSCLPCDASGTSLTVSQTGTKTATSTITRTTTTTLELFLPVDGGIDRACRGASAGDNHASYFQVIETASLGECKLSCLGASPDCVGIEYSLGRCEIWTRSEGIQASISLSGFQCYKRKRADPTFSYFHPVDGATNRACRGEHPGDNLQSYYDVLRLQSLEECQEHCVSRSAAPCVGIEYSLGRCEVWHRPEGIHASIQLQGFVCQSYEPPRRLAKQRFLRG</sequence>
<protein>
    <recommendedName>
        <fullName evidence="1">Apple domain-containing protein</fullName>
    </recommendedName>
</protein>